<evidence type="ECO:0000256" key="7">
    <source>
        <dbReference type="ARBA" id="ARBA00022989"/>
    </source>
</evidence>
<reference evidence="12" key="2">
    <citation type="submission" date="2023-03" db="EMBL/GenBank/DDBJ databases">
        <authorList>
            <person name="Inwood S.N."/>
            <person name="Skelly J.G."/>
            <person name="Guhlin J."/>
            <person name="Harrop T.W.R."/>
            <person name="Goldson S.G."/>
            <person name="Dearden P.K."/>
        </authorList>
    </citation>
    <scope>NUCLEOTIDE SEQUENCE</scope>
    <source>
        <strain evidence="12">Irish</strain>
        <tissue evidence="12">Whole body</tissue>
    </source>
</reference>
<dbReference type="GO" id="GO:0006915">
    <property type="term" value="P:apoptotic process"/>
    <property type="evidence" value="ECO:0007669"/>
    <property type="project" value="UniProtKB-KW"/>
</dbReference>
<name>A0AA39C5S5_9HYME</name>
<dbReference type="InterPro" id="IPR019308">
    <property type="entry name" value="TMEM214"/>
</dbReference>
<comment type="similarity">
    <text evidence="2">Belongs to the TMEM214 family.</text>
</comment>
<feature type="region of interest" description="Disordered" evidence="11">
    <location>
        <begin position="1"/>
        <end position="25"/>
    </location>
</feature>
<keyword evidence="4" id="KW-0812">Transmembrane</keyword>
<evidence type="ECO:0000256" key="8">
    <source>
        <dbReference type="ARBA" id="ARBA00023136"/>
    </source>
</evidence>
<comment type="subunit">
    <text evidence="3">Constitutively interacts with CASP4; required for the localization of procaspase 4 to the ER.</text>
</comment>
<evidence type="ECO:0008006" key="14">
    <source>
        <dbReference type="Google" id="ProtNLM"/>
    </source>
</evidence>
<evidence type="ECO:0000256" key="11">
    <source>
        <dbReference type="SAM" id="MobiDB-lite"/>
    </source>
</evidence>
<keyword evidence="13" id="KW-1185">Reference proteome</keyword>
<evidence type="ECO:0000256" key="3">
    <source>
        <dbReference type="ARBA" id="ARBA00011720"/>
    </source>
</evidence>
<evidence type="ECO:0000313" key="13">
    <source>
        <dbReference type="Proteomes" id="UP001168990"/>
    </source>
</evidence>
<dbReference type="AlphaFoldDB" id="A0AA39C5S5"/>
<evidence type="ECO:0000256" key="4">
    <source>
        <dbReference type="ARBA" id="ARBA00022692"/>
    </source>
</evidence>
<protein>
    <recommendedName>
        <fullName evidence="14">Transmembrane protein 214-A</fullName>
    </recommendedName>
</protein>
<dbReference type="EMBL" id="JAQQBS010001424">
    <property type="protein sequence ID" value="KAK0158424.1"/>
    <property type="molecule type" value="Genomic_DNA"/>
</dbReference>
<accession>A0AA39C5S5</accession>
<evidence type="ECO:0000256" key="6">
    <source>
        <dbReference type="ARBA" id="ARBA00022824"/>
    </source>
</evidence>
<evidence type="ECO:0000256" key="9">
    <source>
        <dbReference type="ARBA" id="ARBA00023180"/>
    </source>
</evidence>
<sequence length="680" mass="77668">MSSGGWEVVTKNKKDKNIIKNGKLSKTEKKKFIDNAPRVEDFLPLNQVKTLYDNLDGNKENKTPKDKENKTKENEERKKQQKQNQQQSEKKKQQQQQKPKEKSKVVDKTAITVDQVNELLETNKVRFPDAPLIWLKDLVAYVNANIIPEKSDAVFSNKPDTYPLSLITKAVRTTFEKVIKSAGMQNVQLFYEGTLLLMTKNMANGLSEIGCKIFLQLLAQMYPEITCANVEKHISLRNSYQNKKPIGLSLLWVLSQGGKKNLDVGLKLWHEVMAPMLESRNYAQYVMKILNEILDAHKNVNSLSTDMYRNIIDDLCSGKINIPTSLGKEINHSLETLRFIAIHSDKINVQSLFETIFDNISPKTITLYKEESLKILSACIVHDARCLVSWKNLHSKRLYQSDLLIKQLADDLDTIRTKVNTKVLKETLSIFKTTETKTRKNKEDLLMAACEKKSEDLIKKMAAAPKKSRGFPYKKGSIILLLLIGALVMFDWKKHGSFEASSTGRLLKTSGTITYGQKVWLTTQHYSNKGLAYLEASSPEYYKYATNLGRQYGKLAGDFYLVGRNLVFKWYNNVAVYIEEKRPIIIETIESNFPGWIDTIQSAAAKQLEITRKYSAQAADYVVTQSKIFNRWLETSVFVGNMSPENIRGYATKAIESTQTFASQTYDWVYEKVQTLSKVE</sequence>
<keyword evidence="7" id="KW-1133">Transmembrane helix</keyword>
<evidence type="ECO:0000256" key="5">
    <source>
        <dbReference type="ARBA" id="ARBA00022703"/>
    </source>
</evidence>
<dbReference type="PANTHER" id="PTHR13448:SF0">
    <property type="entry name" value="TRANSMEMBRANE PROTEIN 214"/>
    <property type="match status" value="1"/>
</dbReference>
<keyword evidence="5" id="KW-0053">Apoptosis</keyword>
<comment type="function">
    <text evidence="10">Critical mediator, in cooperation with CASP4, of endoplasmic reticulum-stress induced apoptosis. Required or the activation of CASP4 following endoplasmic reticulum stress.</text>
</comment>
<feature type="compositionally biased region" description="Basic and acidic residues" evidence="11">
    <location>
        <begin position="56"/>
        <end position="78"/>
    </location>
</feature>
<evidence type="ECO:0000256" key="2">
    <source>
        <dbReference type="ARBA" id="ARBA00007984"/>
    </source>
</evidence>
<reference evidence="12" key="1">
    <citation type="journal article" date="2023" name="bioRxiv">
        <title>Scaffold-level genome assemblies of two parasitoid biocontrol wasps reveal the parthenogenesis mechanism and an associated novel virus.</title>
        <authorList>
            <person name="Inwood S."/>
            <person name="Skelly J."/>
            <person name="Guhlin J."/>
            <person name="Harrop T."/>
            <person name="Goldson S."/>
            <person name="Dearden P."/>
        </authorList>
    </citation>
    <scope>NUCLEOTIDE SEQUENCE</scope>
    <source>
        <strain evidence="12">Irish</strain>
        <tissue evidence="12">Whole body</tissue>
    </source>
</reference>
<evidence type="ECO:0000313" key="12">
    <source>
        <dbReference type="EMBL" id="KAK0158424.1"/>
    </source>
</evidence>
<organism evidence="12 13">
    <name type="scientific">Microctonus aethiopoides</name>
    <dbReference type="NCBI Taxonomy" id="144406"/>
    <lineage>
        <taxon>Eukaryota</taxon>
        <taxon>Metazoa</taxon>
        <taxon>Ecdysozoa</taxon>
        <taxon>Arthropoda</taxon>
        <taxon>Hexapoda</taxon>
        <taxon>Insecta</taxon>
        <taxon>Pterygota</taxon>
        <taxon>Neoptera</taxon>
        <taxon>Endopterygota</taxon>
        <taxon>Hymenoptera</taxon>
        <taxon>Apocrita</taxon>
        <taxon>Ichneumonoidea</taxon>
        <taxon>Braconidae</taxon>
        <taxon>Euphorinae</taxon>
        <taxon>Microctonus</taxon>
    </lineage>
</organism>
<feature type="region of interest" description="Disordered" evidence="11">
    <location>
        <begin position="51"/>
        <end position="106"/>
    </location>
</feature>
<dbReference type="GO" id="GO:0005789">
    <property type="term" value="C:endoplasmic reticulum membrane"/>
    <property type="evidence" value="ECO:0007669"/>
    <property type="project" value="UniProtKB-SubCell"/>
</dbReference>
<keyword evidence="6" id="KW-0256">Endoplasmic reticulum</keyword>
<dbReference type="Proteomes" id="UP001168990">
    <property type="component" value="Unassembled WGS sequence"/>
</dbReference>
<keyword evidence="8" id="KW-0472">Membrane</keyword>
<proteinExistence type="inferred from homology"/>
<dbReference type="GO" id="GO:0005794">
    <property type="term" value="C:Golgi apparatus"/>
    <property type="evidence" value="ECO:0007669"/>
    <property type="project" value="TreeGrafter"/>
</dbReference>
<comment type="caution">
    <text evidence="12">The sequence shown here is derived from an EMBL/GenBank/DDBJ whole genome shotgun (WGS) entry which is preliminary data.</text>
</comment>
<keyword evidence="9" id="KW-0325">Glycoprotein</keyword>
<dbReference type="PANTHER" id="PTHR13448">
    <property type="entry name" value="TRANSMEMBRANE PROTEIN 214"/>
    <property type="match status" value="1"/>
</dbReference>
<evidence type="ECO:0000256" key="10">
    <source>
        <dbReference type="ARBA" id="ARBA00024938"/>
    </source>
</evidence>
<evidence type="ECO:0000256" key="1">
    <source>
        <dbReference type="ARBA" id="ARBA00004477"/>
    </source>
</evidence>
<gene>
    <name evidence="12" type="ORF">PV328_009427</name>
</gene>
<dbReference type="Pfam" id="PF10151">
    <property type="entry name" value="TMEM214"/>
    <property type="match status" value="1"/>
</dbReference>
<comment type="subcellular location">
    <subcellularLocation>
        <location evidence="1">Endoplasmic reticulum membrane</location>
        <topology evidence="1">Multi-pass membrane protein</topology>
    </subcellularLocation>
</comment>
<feature type="compositionally biased region" description="Basic and acidic residues" evidence="11">
    <location>
        <begin position="88"/>
        <end position="106"/>
    </location>
</feature>